<reference evidence="1 4" key="1">
    <citation type="submission" date="2018-09" db="EMBL/GenBank/DDBJ databases">
        <title>Genomic investigation of the strawberry pathogen Phytophthora fragariae indicates pathogenicity is determined by transcriptional variation in three key races.</title>
        <authorList>
            <person name="Adams T.M."/>
            <person name="Armitage A.D."/>
            <person name="Sobczyk M.K."/>
            <person name="Bates H.J."/>
            <person name="Dunwell J.M."/>
            <person name="Nellist C.F."/>
            <person name="Harrison R.J."/>
        </authorList>
    </citation>
    <scope>NUCLEOTIDE SEQUENCE [LARGE SCALE GENOMIC DNA]</scope>
    <source>
        <strain evidence="1 4">SCRP324</strain>
        <strain evidence="2 3">SCRP333</strain>
    </source>
</reference>
<name>A0A6A3N1X9_9STRA</name>
<evidence type="ECO:0000313" key="3">
    <source>
        <dbReference type="Proteomes" id="UP000434957"/>
    </source>
</evidence>
<accession>A0A6A3N1X9</accession>
<organism evidence="1 4">
    <name type="scientific">Phytophthora rubi</name>
    <dbReference type="NCBI Taxonomy" id="129364"/>
    <lineage>
        <taxon>Eukaryota</taxon>
        <taxon>Sar</taxon>
        <taxon>Stramenopiles</taxon>
        <taxon>Oomycota</taxon>
        <taxon>Peronosporomycetes</taxon>
        <taxon>Peronosporales</taxon>
        <taxon>Peronosporaceae</taxon>
        <taxon>Phytophthora</taxon>
    </lineage>
</organism>
<comment type="caution">
    <text evidence="1">The sequence shown here is derived from an EMBL/GenBank/DDBJ whole genome shotgun (WGS) entry which is preliminary data.</text>
</comment>
<evidence type="ECO:0000313" key="4">
    <source>
        <dbReference type="Proteomes" id="UP000435112"/>
    </source>
</evidence>
<dbReference type="Proteomes" id="UP000434957">
    <property type="component" value="Unassembled WGS sequence"/>
</dbReference>
<dbReference type="Proteomes" id="UP000435112">
    <property type="component" value="Unassembled WGS sequence"/>
</dbReference>
<evidence type="ECO:0000313" key="1">
    <source>
        <dbReference type="EMBL" id="KAE9035532.1"/>
    </source>
</evidence>
<dbReference type="EMBL" id="QXFT01000242">
    <property type="protein sequence ID" value="KAE9349766.1"/>
    <property type="molecule type" value="Genomic_DNA"/>
</dbReference>
<dbReference type="EMBL" id="QXFU01000362">
    <property type="protein sequence ID" value="KAE9035532.1"/>
    <property type="molecule type" value="Genomic_DNA"/>
</dbReference>
<evidence type="ECO:0000313" key="2">
    <source>
        <dbReference type="EMBL" id="KAE9349766.1"/>
    </source>
</evidence>
<proteinExistence type="predicted"/>
<gene>
    <name evidence="1" type="ORF">PR002_g7530</name>
    <name evidence="2" type="ORF">PR003_g5721</name>
</gene>
<protein>
    <submittedName>
        <fullName evidence="1">Uncharacterized protein</fullName>
    </submittedName>
</protein>
<sequence length="35" mass="3993">MCFLARKQQKTSDCKAASLLSTHRQIRVLVLLFAD</sequence>
<dbReference type="AlphaFoldDB" id="A0A6A3N1X9"/>
<keyword evidence="3" id="KW-1185">Reference proteome</keyword>